<proteinExistence type="predicted"/>
<comment type="caution">
    <text evidence="1">The sequence shown here is derived from an EMBL/GenBank/DDBJ whole genome shotgun (WGS) entry which is preliminary data.</text>
</comment>
<evidence type="ECO:0000313" key="2">
    <source>
        <dbReference type="Proteomes" id="UP001148838"/>
    </source>
</evidence>
<gene>
    <name evidence="1" type="ORF">ANN_16842</name>
</gene>
<keyword evidence="2" id="KW-1185">Reference proteome</keyword>
<accession>A0ABQ8STD5</accession>
<dbReference type="EMBL" id="JAJSOF020000021">
    <property type="protein sequence ID" value="KAJ4436710.1"/>
    <property type="molecule type" value="Genomic_DNA"/>
</dbReference>
<sequence>MRLFSVCDLVDDQSDNIFHDVHYLLMLSREKVLCYRKIISNNGTWYMHLDYTTFNTVSLRNMYELVVVGLGATCSVSCEGVFLWYSVESKTLRCNLVGSLKDRRIMLVMLIPLVTDVNVDSPDVDYDDRVDVRIGVKILGAVSDDVDT</sequence>
<protein>
    <submittedName>
        <fullName evidence="1">Uncharacterized protein</fullName>
    </submittedName>
</protein>
<reference evidence="1 2" key="1">
    <citation type="journal article" date="2022" name="Allergy">
        <title>Genome assembly and annotation of Periplaneta americana reveal a comprehensive cockroach allergen profile.</title>
        <authorList>
            <person name="Wang L."/>
            <person name="Xiong Q."/>
            <person name="Saelim N."/>
            <person name="Wang L."/>
            <person name="Nong W."/>
            <person name="Wan A.T."/>
            <person name="Shi M."/>
            <person name="Liu X."/>
            <person name="Cao Q."/>
            <person name="Hui J.H.L."/>
            <person name="Sookrung N."/>
            <person name="Leung T.F."/>
            <person name="Tungtrongchitr A."/>
            <person name="Tsui S.K.W."/>
        </authorList>
    </citation>
    <scope>NUCLEOTIDE SEQUENCE [LARGE SCALE GENOMIC DNA]</scope>
    <source>
        <strain evidence="1">PWHHKU_190912</strain>
    </source>
</reference>
<evidence type="ECO:0000313" key="1">
    <source>
        <dbReference type="EMBL" id="KAJ4436710.1"/>
    </source>
</evidence>
<name>A0ABQ8STD5_PERAM</name>
<organism evidence="1 2">
    <name type="scientific">Periplaneta americana</name>
    <name type="common">American cockroach</name>
    <name type="synonym">Blatta americana</name>
    <dbReference type="NCBI Taxonomy" id="6978"/>
    <lineage>
        <taxon>Eukaryota</taxon>
        <taxon>Metazoa</taxon>
        <taxon>Ecdysozoa</taxon>
        <taxon>Arthropoda</taxon>
        <taxon>Hexapoda</taxon>
        <taxon>Insecta</taxon>
        <taxon>Pterygota</taxon>
        <taxon>Neoptera</taxon>
        <taxon>Polyneoptera</taxon>
        <taxon>Dictyoptera</taxon>
        <taxon>Blattodea</taxon>
        <taxon>Blattoidea</taxon>
        <taxon>Blattidae</taxon>
        <taxon>Blattinae</taxon>
        <taxon>Periplaneta</taxon>
    </lineage>
</organism>
<dbReference type="Proteomes" id="UP001148838">
    <property type="component" value="Unassembled WGS sequence"/>
</dbReference>